<reference evidence="5 6" key="1">
    <citation type="submission" date="2023-11" db="EMBL/GenBank/DDBJ databases">
        <title>Draft genome of Azohydromonas lata strain H1 (DSM1123), a polyhydroxyalkanoate producer.</title>
        <authorList>
            <person name="Traversa D."/>
            <person name="D'Addabbo P."/>
            <person name="Pazzani C."/>
            <person name="Manzari C."/>
            <person name="Chiara M."/>
            <person name="Scrascia M."/>
        </authorList>
    </citation>
    <scope>NUCLEOTIDE SEQUENCE [LARGE SCALE GENOMIC DNA]</scope>
    <source>
        <strain evidence="5 6">H1</strain>
        <plasmid evidence="5">unnamed</plasmid>
    </source>
</reference>
<evidence type="ECO:0000256" key="1">
    <source>
        <dbReference type="ARBA" id="ARBA00023125"/>
    </source>
</evidence>
<dbReference type="Proteomes" id="UP001293718">
    <property type="component" value="Unassembled WGS sequence"/>
</dbReference>
<dbReference type="EMBL" id="JAXOJX010000001">
    <property type="protein sequence ID" value="MDZ5455147.1"/>
    <property type="molecule type" value="Genomic_DNA"/>
</dbReference>
<dbReference type="RefSeq" id="WP_322464198.1">
    <property type="nucleotide sequence ID" value="NZ_JAXOJX010000001.1"/>
</dbReference>
<protein>
    <submittedName>
        <fullName evidence="5">TetR/AcrR family transcriptional regulator</fullName>
    </submittedName>
</protein>
<dbReference type="InterPro" id="IPR009057">
    <property type="entry name" value="Homeodomain-like_sf"/>
</dbReference>
<name>A0ABU5I7S3_9BURK</name>
<evidence type="ECO:0000313" key="5">
    <source>
        <dbReference type="EMBL" id="MDZ5455147.1"/>
    </source>
</evidence>
<dbReference type="SUPFAM" id="SSF46689">
    <property type="entry name" value="Homeodomain-like"/>
    <property type="match status" value="1"/>
</dbReference>
<comment type="caution">
    <text evidence="5">The sequence shown here is derived from an EMBL/GenBank/DDBJ whole genome shotgun (WGS) entry which is preliminary data.</text>
</comment>
<dbReference type="PROSITE" id="PS50977">
    <property type="entry name" value="HTH_TETR_2"/>
    <property type="match status" value="1"/>
</dbReference>
<evidence type="ECO:0000259" key="4">
    <source>
        <dbReference type="PROSITE" id="PS50977"/>
    </source>
</evidence>
<proteinExistence type="predicted"/>
<dbReference type="Gene3D" id="1.10.357.10">
    <property type="entry name" value="Tetracycline Repressor, domain 2"/>
    <property type="match status" value="1"/>
</dbReference>
<evidence type="ECO:0000256" key="3">
    <source>
        <dbReference type="SAM" id="MobiDB-lite"/>
    </source>
</evidence>
<gene>
    <name evidence="5" type="ORF">SM757_01030</name>
</gene>
<evidence type="ECO:0000313" key="6">
    <source>
        <dbReference type="Proteomes" id="UP001293718"/>
    </source>
</evidence>
<feature type="domain" description="HTH tetR-type" evidence="4">
    <location>
        <begin position="38"/>
        <end position="99"/>
    </location>
</feature>
<sequence>MKKHAVAAAGEPLPQEHTNADASPPQDHRVRVAEIKRERMRERLIEATMAAYLECEPGHHPVVDDVIRIAEVSRGSFYKHFEAIDEVFAEIGRRMAREMLQTYGRLTASLQDGAARMALGPLMALVRAAMEPRHGAFIARVDFIEFLASDEPRASLVAMSLHEGRLHGAVTFDSIQAAMDLVVGTTVEGARRIVRTRTLDGGYIRELAGMVLRGLGVSPLAADRAVSQAWQRLVDESATLSWWKPVSPA</sequence>
<keyword evidence="6" id="KW-1185">Reference proteome</keyword>
<accession>A0ABU5I7S3</accession>
<organism evidence="5 6">
    <name type="scientific">Azohydromonas lata</name>
    <dbReference type="NCBI Taxonomy" id="45677"/>
    <lineage>
        <taxon>Bacteria</taxon>
        <taxon>Pseudomonadati</taxon>
        <taxon>Pseudomonadota</taxon>
        <taxon>Betaproteobacteria</taxon>
        <taxon>Burkholderiales</taxon>
        <taxon>Sphaerotilaceae</taxon>
        <taxon>Azohydromonas</taxon>
    </lineage>
</organism>
<dbReference type="InterPro" id="IPR001647">
    <property type="entry name" value="HTH_TetR"/>
</dbReference>
<feature type="region of interest" description="Disordered" evidence="3">
    <location>
        <begin position="1"/>
        <end position="26"/>
    </location>
</feature>
<keyword evidence="5" id="KW-0614">Plasmid</keyword>
<geneLocation type="plasmid" evidence="5">
    <name>unnamed</name>
</geneLocation>
<feature type="DNA-binding region" description="H-T-H motif" evidence="2">
    <location>
        <begin position="62"/>
        <end position="81"/>
    </location>
</feature>
<keyword evidence="1 2" id="KW-0238">DNA-binding</keyword>
<evidence type="ECO:0000256" key="2">
    <source>
        <dbReference type="PROSITE-ProRule" id="PRU00335"/>
    </source>
</evidence>